<keyword evidence="6 14" id="KW-0479">Metal-binding</keyword>
<dbReference type="STRING" id="886293.Sinac_6636"/>
<comment type="catalytic activity">
    <reaction evidence="13">
        <text>hydrogen sulfide + 3 NADP(+) + 3 H2O = sulfite + 3 NADPH + 4 H(+)</text>
        <dbReference type="Rhea" id="RHEA:13801"/>
        <dbReference type="ChEBI" id="CHEBI:15377"/>
        <dbReference type="ChEBI" id="CHEBI:15378"/>
        <dbReference type="ChEBI" id="CHEBI:17359"/>
        <dbReference type="ChEBI" id="CHEBI:29919"/>
        <dbReference type="ChEBI" id="CHEBI:57783"/>
        <dbReference type="ChEBI" id="CHEBI:58349"/>
        <dbReference type="EC" id="1.8.1.2"/>
    </reaction>
</comment>
<dbReference type="PIRSF" id="PIRSF000209">
    <property type="entry name" value="Bifunctional_P450_P450R"/>
    <property type="match status" value="1"/>
</dbReference>
<comment type="catalytic activity">
    <reaction evidence="12 14">
        <text>2 oxidized [cytochrome P450] + NADPH = 2 reduced [cytochrome P450] + NADP(+) + H(+)</text>
        <dbReference type="Rhea" id="RHEA:24040"/>
        <dbReference type="Rhea" id="RHEA-COMP:14627"/>
        <dbReference type="Rhea" id="RHEA-COMP:14628"/>
        <dbReference type="ChEBI" id="CHEBI:15378"/>
        <dbReference type="ChEBI" id="CHEBI:55376"/>
        <dbReference type="ChEBI" id="CHEBI:57783"/>
        <dbReference type="ChEBI" id="CHEBI:58349"/>
        <dbReference type="ChEBI" id="CHEBI:60344"/>
        <dbReference type="EC" id="1.6.2.4"/>
    </reaction>
</comment>
<organism evidence="18 19">
    <name type="scientific">Singulisphaera acidiphila (strain ATCC BAA-1392 / DSM 18658 / VKM B-2454 / MOB10)</name>
    <dbReference type="NCBI Taxonomy" id="886293"/>
    <lineage>
        <taxon>Bacteria</taxon>
        <taxon>Pseudomonadati</taxon>
        <taxon>Planctomycetota</taxon>
        <taxon>Planctomycetia</taxon>
        <taxon>Isosphaerales</taxon>
        <taxon>Isosphaeraceae</taxon>
        <taxon>Singulisphaera</taxon>
    </lineage>
</organism>
<sequence length="1081" mass="119588">MDVEKAAGLEPIPQPTAWPVLGNLNALDRRAPLQSFIRLAKEHGPIYRLDLPGRKLVILSSQELVNEACDEQRFDKLISTALGKVRSFSGDGLFTAWTFEPNWSKAHGILMPNFGAKAMQGYLPQMIDIADQLVAKWSRLNPDEVIDVADDMTRLTLDTIGLCGFDYRFNSFYREDPHPFVQAMVRSLGESLLQANRLPLQEALLFRTHRRHEQDIAYMNAVVDRLIQERRADPQAMATKKDLLNYMLTGLDKKTGEGLDDVNIRYQILTFLIAGHETTSGLLSFALYFLLNHPETLTKAYEEVDRVLGTDPESTPTLSQVHQLAYVQQILKESLRLWPTAPAFALYPREETTLGGRFALSKGENLVVLLPMLHRDPSVWGADAEEFRPSRFAPEQERQLPSNAYKPFGNGQRACIGQQFAMQEATLVLGMILRRFEPIDHANYRLRVKETLTLKPDGFTMKVRPRGARVRTTVSAVPMALSVAQETAEAAAPPPAGQGTPLLILYGSNLGTAEGFAQRIAEDGRSLGFSVATAALDDATSDLPREGALIIVTSSYNGAPPDNAARFCDWLQKGNTGPAGFQGVRYAIFGCGDHNWSATYQAIPKLIDQKLAAGGATRLHERGEGDAADDLDGQFQTWYGLLWTRIASALGLQIKAEAKPRAAYRIETVDTQVDLPFVAAYSAHRMTVVASRELQQAGDAKAPERSTRHIELALPDGVRYHTGNHLGVLPRNRGGAIRRVLERFRLDGDSQVIIRRDDAGKSNLPLDRPIRLAELVGGYVELQDPATRDQIRVLADKALCPPDKARLTPLVGDDEASLARYREEVFLPRRSVLDLLELNPSCVLAFEEFLGMLPPLRPRYYSISSSPLINERIASITVAVVRDASRSGLGLYEGVASNYLAELTEGSEILGFVRGPGTPFQPPADPRTPMIMVGAGTGLAPFRGFLQERKALKDRGHDVGPSLLFFGCRNPSHDFLYEKELRDFEAKGLTHLIPAFSRVSGQPKCYVQHSILQNAESVWDLLDHGAVVYVCGDAARLAPDVRAAFHNISAAKTGHDGRVADSWLYELQSNNRYLEDVWASG</sequence>
<dbReference type="Gene3D" id="1.10.630.10">
    <property type="entry name" value="Cytochrome P450"/>
    <property type="match status" value="1"/>
</dbReference>
<dbReference type="eggNOG" id="COG2124">
    <property type="taxonomic scope" value="Bacteria"/>
</dbReference>
<evidence type="ECO:0000259" key="16">
    <source>
        <dbReference type="PROSITE" id="PS50902"/>
    </source>
</evidence>
<dbReference type="GO" id="GO:0020037">
    <property type="term" value="F:heme binding"/>
    <property type="evidence" value="ECO:0007669"/>
    <property type="project" value="UniProtKB-UniRule"/>
</dbReference>
<dbReference type="SUPFAM" id="SSF52343">
    <property type="entry name" value="Ferredoxin reductase-like, C-terminal NADP-linked domain"/>
    <property type="match status" value="1"/>
</dbReference>
<dbReference type="AlphaFoldDB" id="L0DPU7"/>
<gene>
    <name evidence="18" type="ordered locus">Sinac_6636</name>
</gene>
<name>L0DPU7_SINAD</name>
<dbReference type="Gene3D" id="3.40.50.80">
    <property type="entry name" value="Nucleotide-binding domain of ferredoxin-NADP reductase (FNR) module"/>
    <property type="match status" value="1"/>
</dbReference>
<dbReference type="FunFam" id="3.40.50.80:FF:000001">
    <property type="entry name" value="NADPH--cytochrome P450 reductase 1"/>
    <property type="match status" value="1"/>
</dbReference>
<dbReference type="Gene3D" id="3.40.50.360">
    <property type="match status" value="1"/>
</dbReference>
<evidence type="ECO:0000313" key="18">
    <source>
        <dbReference type="EMBL" id="AGA30711.1"/>
    </source>
</evidence>
<evidence type="ECO:0000256" key="13">
    <source>
        <dbReference type="ARBA" id="ARBA00052219"/>
    </source>
</evidence>
<dbReference type="PROSITE" id="PS51384">
    <property type="entry name" value="FAD_FR"/>
    <property type="match status" value="1"/>
</dbReference>
<keyword evidence="7 14" id="KW-0274">FAD</keyword>
<evidence type="ECO:0000256" key="6">
    <source>
        <dbReference type="ARBA" id="ARBA00022723"/>
    </source>
</evidence>
<comment type="cofactor">
    <cofactor evidence="14 15">
        <name>heme</name>
        <dbReference type="ChEBI" id="CHEBI:30413"/>
    </cofactor>
</comment>
<dbReference type="Pfam" id="PF00667">
    <property type="entry name" value="FAD_binding_1"/>
    <property type="match status" value="1"/>
</dbReference>
<dbReference type="SUPFAM" id="SSF52218">
    <property type="entry name" value="Flavoproteins"/>
    <property type="match status" value="1"/>
</dbReference>
<dbReference type="InterPro" id="IPR017972">
    <property type="entry name" value="Cyt_P450_CS"/>
</dbReference>
<evidence type="ECO:0000259" key="17">
    <source>
        <dbReference type="PROSITE" id="PS51384"/>
    </source>
</evidence>
<dbReference type="GO" id="GO:0003958">
    <property type="term" value="F:NADPH-hemoprotein reductase activity"/>
    <property type="evidence" value="ECO:0007669"/>
    <property type="project" value="UniProtKB-UniRule"/>
</dbReference>
<dbReference type="PANTHER" id="PTHR19384:SF17">
    <property type="entry name" value="NADPH--CYTOCHROME P450 REDUCTASE"/>
    <property type="match status" value="1"/>
</dbReference>
<reference evidence="18 19" key="1">
    <citation type="submission" date="2012-02" db="EMBL/GenBank/DDBJ databases">
        <title>Complete sequence of chromosome of Singulisphaera acidiphila DSM 18658.</title>
        <authorList>
            <consortium name="US DOE Joint Genome Institute (JGI-PGF)"/>
            <person name="Lucas S."/>
            <person name="Copeland A."/>
            <person name="Lapidus A."/>
            <person name="Glavina del Rio T."/>
            <person name="Dalin E."/>
            <person name="Tice H."/>
            <person name="Bruce D."/>
            <person name="Goodwin L."/>
            <person name="Pitluck S."/>
            <person name="Peters L."/>
            <person name="Ovchinnikova G."/>
            <person name="Chertkov O."/>
            <person name="Kyrpides N."/>
            <person name="Mavromatis K."/>
            <person name="Ivanova N."/>
            <person name="Brettin T."/>
            <person name="Detter J.C."/>
            <person name="Han C."/>
            <person name="Larimer F."/>
            <person name="Land M."/>
            <person name="Hauser L."/>
            <person name="Markowitz V."/>
            <person name="Cheng J.-F."/>
            <person name="Hugenholtz P."/>
            <person name="Woyke T."/>
            <person name="Wu D."/>
            <person name="Tindall B."/>
            <person name="Pomrenke H."/>
            <person name="Brambilla E."/>
            <person name="Klenk H.-P."/>
            <person name="Eisen J.A."/>
        </authorList>
    </citation>
    <scope>NUCLEOTIDE SEQUENCE [LARGE SCALE GENOMIC DNA]</scope>
    <source>
        <strain evidence="19">ATCC BAA-1392 / DSM 18658 / VKM B-2454 / MOB10</strain>
    </source>
</reference>
<evidence type="ECO:0000256" key="2">
    <source>
        <dbReference type="ARBA" id="ARBA00022448"/>
    </source>
</evidence>
<evidence type="ECO:0000256" key="8">
    <source>
        <dbReference type="ARBA" id="ARBA00022857"/>
    </source>
</evidence>
<dbReference type="InterPro" id="IPR017938">
    <property type="entry name" value="Riboflavin_synthase-like_b-brl"/>
</dbReference>
<feature type="binding site" description="axial binding residue" evidence="15">
    <location>
        <position position="415"/>
    </location>
    <ligand>
        <name>heme</name>
        <dbReference type="ChEBI" id="CHEBI:30413"/>
    </ligand>
    <ligandPart>
        <name>Fe</name>
        <dbReference type="ChEBI" id="CHEBI:18248"/>
    </ligandPart>
</feature>
<dbReference type="GO" id="GO:0004783">
    <property type="term" value="F:sulfite reductase (NADPH) activity"/>
    <property type="evidence" value="ECO:0007669"/>
    <property type="project" value="UniProtKB-EC"/>
</dbReference>
<dbReference type="InterPro" id="IPR001094">
    <property type="entry name" value="Flavdoxin-like"/>
</dbReference>
<dbReference type="Pfam" id="PF00258">
    <property type="entry name" value="Flavodoxin_1"/>
    <property type="match status" value="1"/>
</dbReference>
<feature type="domain" description="FAD-binding FR-type" evidence="17">
    <location>
        <begin position="681"/>
        <end position="923"/>
    </location>
</feature>
<evidence type="ECO:0000256" key="12">
    <source>
        <dbReference type="ARBA" id="ARBA00049342"/>
    </source>
</evidence>
<dbReference type="OrthoDB" id="9789468at2"/>
<dbReference type="GO" id="GO:0010181">
    <property type="term" value="F:FMN binding"/>
    <property type="evidence" value="ECO:0007669"/>
    <property type="project" value="UniProtKB-UniRule"/>
</dbReference>
<evidence type="ECO:0000256" key="4">
    <source>
        <dbReference type="ARBA" id="ARBA00022630"/>
    </source>
</evidence>
<dbReference type="Proteomes" id="UP000010798">
    <property type="component" value="Chromosome"/>
</dbReference>
<dbReference type="PROSITE" id="PS00086">
    <property type="entry name" value="CYTOCHROME_P450"/>
    <property type="match status" value="1"/>
</dbReference>
<dbReference type="InterPro" id="IPR023206">
    <property type="entry name" value="Bifunctional_P450_P450_red"/>
</dbReference>
<dbReference type="GO" id="GO:0050660">
    <property type="term" value="F:flavin adenine dinucleotide binding"/>
    <property type="evidence" value="ECO:0007669"/>
    <property type="project" value="TreeGrafter"/>
</dbReference>
<evidence type="ECO:0000256" key="9">
    <source>
        <dbReference type="ARBA" id="ARBA00023002"/>
    </source>
</evidence>
<dbReference type="Pfam" id="PF00175">
    <property type="entry name" value="NAD_binding_1"/>
    <property type="match status" value="1"/>
</dbReference>
<evidence type="ECO:0000313" key="19">
    <source>
        <dbReference type="Proteomes" id="UP000010798"/>
    </source>
</evidence>
<dbReference type="InterPro" id="IPR001433">
    <property type="entry name" value="OxRdtase_FAD/NAD-bd"/>
</dbReference>
<dbReference type="InterPro" id="IPR039261">
    <property type="entry name" value="FNR_nucleotide-bd"/>
</dbReference>
<dbReference type="InterPro" id="IPR036396">
    <property type="entry name" value="Cyt_P450_sf"/>
</dbReference>
<comment type="cofactor">
    <cofactor evidence="14">
        <name>FAD</name>
        <dbReference type="ChEBI" id="CHEBI:57692"/>
    </cofactor>
    <cofactor evidence="14">
        <name>FMN</name>
        <dbReference type="ChEBI" id="CHEBI:58210"/>
    </cofactor>
</comment>
<dbReference type="GO" id="GO:0005506">
    <property type="term" value="F:iron ion binding"/>
    <property type="evidence" value="ECO:0007669"/>
    <property type="project" value="UniProtKB-UniRule"/>
</dbReference>
<evidence type="ECO:0000256" key="7">
    <source>
        <dbReference type="ARBA" id="ARBA00022827"/>
    </source>
</evidence>
<dbReference type="SUPFAM" id="SSF48264">
    <property type="entry name" value="Cytochrome P450"/>
    <property type="match status" value="1"/>
</dbReference>
<dbReference type="GO" id="GO:0005829">
    <property type="term" value="C:cytosol"/>
    <property type="evidence" value="ECO:0007669"/>
    <property type="project" value="TreeGrafter"/>
</dbReference>
<dbReference type="Pfam" id="PF00067">
    <property type="entry name" value="p450"/>
    <property type="match status" value="1"/>
</dbReference>
<evidence type="ECO:0000256" key="1">
    <source>
        <dbReference type="ARBA" id="ARBA00010018"/>
    </source>
</evidence>
<keyword evidence="19" id="KW-1185">Reference proteome</keyword>
<dbReference type="PANTHER" id="PTHR19384">
    <property type="entry name" value="NITRIC OXIDE SYNTHASE-RELATED"/>
    <property type="match status" value="1"/>
</dbReference>
<dbReference type="PROSITE" id="PS50902">
    <property type="entry name" value="FLAVODOXIN_LIKE"/>
    <property type="match status" value="1"/>
</dbReference>
<dbReference type="InterPro" id="IPR023173">
    <property type="entry name" value="NADPH_Cyt_P450_Rdtase_alpha"/>
</dbReference>
<dbReference type="InterPro" id="IPR001128">
    <property type="entry name" value="Cyt_P450"/>
</dbReference>
<dbReference type="EC" id="1.14.14.1" evidence="14"/>
<evidence type="ECO:0000256" key="11">
    <source>
        <dbReference type="ARBA" id="ARBA00023033"/>
    </source>
</evidence>
<keyword evidence="9 14" id="KW-0560">Oxidoreductase</keyword>
<dbReference type="RefSeq" id="WP_015249791.1">
    <property type="nucleotide sequence ID" value="NC_019892.1"/>
</dbReference>
<dbReference type="FunFam" id="1.10.630.10:FF:000040">
    <property type="entry name" value="Bifunctional cytochrome P450/NADPH--P450 reductase"/>
    <property type="match status" value="1"/>
</dbReference>
<comment type="catalytic activity">
    <reaction evidence="14">
        <text>an organic molecule + reduced [NADPH--hemoprotein reductase] + O2 = an alcohol + oxidized [NADPH--hemoprotein reductase] + H2O + H(+)</text>
        <dbReference type="Rhea" id="RHEA:17149"/>
        <dbReference type="Rhea" id="RHEA-COMP:11964"/>
        <dbReference type="Rhea" id="RHEA-COMP:11965"/>
        <dbReference type="ChEBI" id="CHEBI:15377"/>
        <dbReference type="ChEBI" id="CHEBI:15378"/>
        <dbReference type="ChEBI" id="CHEBI:15379"/>
        <dbReference type="ChEBI" id="CHEBI:30879"/>
        <dbReference type="ChEBI" id="CHEBI:57618"/>
        <dbReference type="ChEBI" id="CHEBI:58210"/>
        <dbReference type="ChEBI" id="CHEBI:142491"/>
        <dbReference type="EC" id="1.14.14.1"/>
    </reaction>
</comment>
<dbReference type="InterPro" id="IPR001709">
    <property type="entry name" value="Flavoprot_Pyr_Nucl_cyt_Rdtase"/>
</dbReference>
<keyword evidence="10 14" id="KW-0408">Iron</keyword>
<keyword evidence="11 14" id="KW-0503">Monooxygenase</keyword>
<dbReference type="CDD" id="cd11068">
    <property type="entry name" value="CYP120A1"/>
    <property type="match status" value="1"/>
</dbReference>
<evidence type="ECO:0000256" key="10">
    <source>
        <dbReference type="ARBA" id="ARBA00023004"/>
    </source>
</evidence>
<proteinExistence type="inferred from homology"/>
<dbReference type="EC" id="1.6.2.4" evidence="14"/>
<dbReference type="EMBL" id="CP003364">
    <property type="protein sequence ID" value="AGA30711.1"/>
    <property type="molecule type" value="Genomic_DNA"/>
</dbReference>
<dbReference type="InterPro" id="IPR003097">
    <property type="entry name" value="CysJ-like_FAD-binding"/>
</dbReference>
<evidence type="ECO:0000256" key="5">
    <source>
        <dbReference type="ARBA" id="ARBA00022643"/>
    </source>
</evidence>
<dbReference type="SUPFAM" id="SSF63380">
    <property type="entry name" value="Riboflavin synthase domain-like"/>
    <property type="match status" value="1"/>
</dbReference>
<accession>L0DPU7</accession>
<dbReference type="KEGG" id="saci:Sinac_6636"/>
<keyword evidence="8 14" id="KW-0521">NADP</keyword>
<evidence type="ECO:0000256" key="3">
    <source>
        <dbReference type="ARBA" id="ARBA00022617"/>
    </source>
</evidence>
<keyword evidence="4 14" id="KW-0285">Flavoprotein</keyword>
<keyword evidence="2 14" id="KW-0813">Transport</keyword>
<evidence type="ECO:0000256" key="15">
    <source>
        <dbReference type="PIRSR" id="PIRSR000209-1"/>
    </source>
</evidence>
<keyword evidence="3 14" id="KW-0349">Heme</keyword>
<dbReference type="InterPro" id="IPR017927">
    <property type="entry name" value="FAD-bd_FR_type"/>
</dbReference>
<dbReference type="Gene3D" id="2.40.30.10">
    <property type="entry name" value="Translation factors"/>
    <property type="match status" value="1"/>
</dbReference>
<dbReference type="PRINTS" id="PR00369">
    <property type="entry name" value="FLAVODOXIN"/>
</dbReference>
<keyword evidence="5 14" id="KW-0288">FMN</keyword>
<dbReference type="InterPro" id="IPR029039">
    <property type="entry name" value="Flavoprotein-like_sf"/>
</dbReference>
<keyword evidence="14" id="KW-0249">Electron transport</keyword>
<dbReference type="eggNOG" id="COG0369">
    <property type="taxonomic scope" value="Bacteria"/>
</dbReference>
<dbReference type="InterPro" id="IPR008254">
    <property type="entry name" value="Flavodoxin/NO_synth"/>
</dbReference>
<dbReference type="CDD" id="cd06206">
    <property type="entry name" value="bifunctional_CYPOR"/>
    <property type="match status" value="1"/>
</dbReference>
<feature type="domain" description="Flavodoxin-like" evidence="16">
    <location>
        <begin position="502"/>
        <end position="643"/>
    </location>
</feature>
<dbReference type="Gene3D" id="1.20.990.10">
    <property type="entry name" value="NADPH-cytochrome p450 Reductase, Chain A, domain 3"/>
    <property type="match status" value="1"/>
</dbReference>
<dbReference type="PRINTS" id="PR00371">
    <property type="entry name" value="FPNCR"/>
</dbReference>
<comment type="similarity">
    <text evidence="1 14">In the N-terminal section; belongs to the cytochrome P450 family.</text>
</comment>
<evidence type="ECO:0000256" key="14">
    <source>
        <dbReference type="PIRNR" id="PIRNR000209"/>
    </source>
</evidence>
<dbReference type="GO" id="GO:0070330">
    <property type="term" value="F:aromatase activity"/>
    <property type="evidence" value="ECO:0007669"/>
    <property type="project" value="UniProtKB-UniRule"/>
</dbReference>
<protein>
    <recommendedName>
        <fullName evidence="14">Bifunctional cytochrome P450/NADPH--P450 reductase</fullName>
    </recommendedName>
    <domain>
        <recommendedName>
            <fullName evidence="14">Cytochrome P450</fullName>
            <ecNumber evidence="14">1.14.14.1</ecNumber>
        </recommendedName>
    </domain>
    <domain>
        <recommendedName>
            <fullName evidence="14">NADPH--cytochrome P450 reductase</fullName>
            <ecNumber evidence="14">1.6.2.4</ecNumber>
        </recommendedName>
    </domain>
</protein>
<dbReference type="HOGENOM" id="CLU_001570_7_0_0"/>